<organism evidence="2 3">
    <name type="scientific">Mariniflexile ostreae</name>
    <dbReference type="NCBI Taxonomy" id="1520892"/>
    <lineage>
        <taxon>Bacteria</taxon>
        <taxon>Pseudomonadati</taxon>
        <taxon>Bacteroidota</taxon>
        <taxon>Flavobacteriia</taxon>
        <taxon>Flavobacteriales</taxon>
        <taxon>Flavobacteriaceae</taxon>
        <taxon>Mariniflexile</taxon>
    </lineage>
</organism>
<dbReference type="Proteomes" id="UP001589585">
    <property type="component" value="Unassembled WGS sequence"/>
</dbReference>
<reference evidence="2 3" key="1">
    <citation type="submission" date="2024-09" db="EMBL/GenBank/DDBJ databases">
        <authorList>
            <person name="Sun Q."/>
            <person name="Mori K."/>
        </authorList>
    </citation>
    <scope>NUCLEOTIDE SEQUENCE [LARGE SCALE GENOMIC DNA]</scope>
    <source>
        <strain evidence="2 3">CECT 8622</strain>
    </source>
</reference>
<feature type="signal peptide" evidence="1">
    <location>
        <begin position="1"/>
        <end position="18"/>
    </location>
</feature>
<proteinExistence type="predicted"/>
<comment type="caution">
    <text evidence="2">The sequence shown here is derived from an EMBL/GenBank/DDBJ whole genome shotgun (WGS) entry which is preliminary data.</text>
</comment>
<sequence>MKKITCLFTLLICALGHAQTTLGYYTERAVTATVVPQNLNTDAMGINTEFSDSGTDGGSYVIEAKANTVGTNYQAYFNYPGSPDQDLSAYDAPCFFKINQRTSNRN</sequence>
<gene>
    <name evidence="2" type="ORF">ACFFU9_08400</name>
</gene>
<name>A0ABV5FBE5_9FLAO</name>
<keyword evidence="3" id="KW-1185">Reference proteome</keyword>
<evidence type="ECO:0000256" key="1">
    <source>
        <dbReference type="SAM" id="SignalP"/>
    </source>
</evidence>
<protein>
    <recommendedName>
        <fullName evidence="4">T9SS C-terminal target domain-containing protein</fullName>
    </recommendedName>
</protein>
<dbReference type="RefSeq" id="WP_379860958.1">
    <property type="nucleotide sequence ID" value="NZ_JBHMFC010000031.1"/>
</dbReference>
<keyword evidence="1" id="KW-0732">Signal</keyword>
<evidence type="ECO:0000313" key="2">
    <source>
        <dbReference type="EMBL" id="MFB9056760.1"/>
    </source>
</evidence>
<evidence type="ECO:0008006" key="4">
    <source>
        <dbReference type="Google" id="ProtNLM"/>
    </source>
</evidence>
<accession>A0ABV5FBE5</accession>
<dbReference type="EMBL" id="JBHMFC010000031">
    <property type="protein sequence ID" value="MFB9056760.1"/>
    <property type="molecule type" value="Genomic_DNA"/>
</dbReference>
<evidence type="ECO:0000313" key="3">
    <source>
        <dbReference type="Proteomes" id="UP001589585"/>
    </source>
</evidence>
<feature type="chain" id="PRO_5045179307" description="T9SS C-terminal target domain-containing protein" evidence="1">
    <location>
        <begin position="19"/>
        <end position="106"/>
    </location>
</feature>